<protein>
    <submittedName>
        <fullName evidence="11">Major facilitator superfamily protein</fullName>
    </submittedName>
</protein>
<sequence length="489" mass="50895">MDEPRRHQLDLQKDGKTVGAAARSDGHGDAPALVVEPAERRHQLDLQKDGETVSETPNRDRHQLLLLATAAGNALEWYDFALFGFLAPELSKLFFAPGDPNSRLLETFMVFGAAFLVRPVGGLVVGAFSDAYGRRAALQLSVASMAGATAAIGLLPTYAAAGSLATCLLVACRVVQGLSVAGQLTGALVFLVESAPAGHENLFGSFAFASGNAGTMLGGVAVSLAKERFDARALADYGWRYPFLLSAVLGVGGYYVQSLVDESPEFLEIQSESREKAAAADGHADNAAADALRRSGPKVAAVAAVCLLSPAAFYSTYIFAPAYYGMGGDSSVLATRALFLSCLLVPVCGAWLDVRSATHGPGQRWLFLGNAALLLLFASPFVFASFAAENSLLAQLGLLVATLGHSAYNAALAAWLVGAFAPGSRGMILGVVWNVAAAFVGGTSPVLCMELIRVTGSEVAPGCYVSALAAVALVGLHRLRRAEEAGLVQ</sequence>
<evidence type="ECO:0000313" key="12">
    <source>
        <dbReference type="Proteomes" id="UP001363151"/>
    </source>
</evidence>
<evidence type="ECO:0000259" key="10">
    <source>
        <dbReference type="PROSITE" id="PS50850"/>
    </source>
</evidence>
<evidence type="ECO:0000256" key="1">
    <source>
        <dbReference type="ARBA" id="ARBA00004651"/>
    </source>
</evidence>
<keyword evidence="4 9" id="KW-0812">Transmembrane</keyword>
<dbReference type="EMBL" id="JBBJCI010000231">
    <property type="protein sequence ID" value="KAK7237791.1"/>
    <property type="molecule type" value="Genomic_DNA"/>
</dbReference>
<evidence type="ECO:0000313" key="11">
    <source>
        <dbReference type="EMBL" id="KAK7237791.1"/>
    </source>
</evidence>
<dbReference type="PROSITE" id="PS50850">
    <property type="entry name" value="MFS"/>
    <property type="match status" value="1"/>
</dbReference>
<evidence type="ECO:0000256" key="7">
    <source>
        <dbReference type="ARBA" id="ARBA00023136"/>
    </source>
</evidence>
<feature type="transmembrane region" description="Helical" evidence="9">
    <location>
        <begin position="299"/>
        <end position="320"/>
    </location>
</feature>
<dbReference type="PANTHER" id="PTHR43528">
    <property type="entry name" value="ALPHA-KETOGLUTARATE PERMEASE"/>
    <property type="match status" value="1"/>
</dbReference>
<comment type="caution">
    <text evidence="11">The sequence shown here is derived from an EMBL/GenBank/DDBJ whole genome shotgun (WGS) entry which is preliminary data.</text>
</comment>
<dbReference type="InterPro" id="IPR005828">
    <property type="entry name" value="MFS_sugar_transport-like"/>
</dbReference>
<dbReference type="InterPro" id="IPR051084">
    <property type="entry name" value="H+-coupled_symporters"/>
</dbReference>
<keyword evidence="5" id="KW-0769">Symport</keyword>
<evidence type="ECO:0000256" key="2">
    <source>
        <dbReference type="ARBA" id="ARBA00022448"/>
    </source>
</evidence>
<dbReference type="Proteomes" id="UP001363151">
    <property type="component" value="Unassembled WGS sequence"/>
</dbReference>
<comment type="subcellular location">
    <subcellularLocation>
        <location evidence="1">Cell membrane</location>
        <topology evidence="1">Multi-pass membrane protein</topology>
    </subcellularLocation>
</comment>
<keyword evidence="2" id="KW-0813">Transport</keyword>
<evidence type="ECO:0000256" key="4">
    <source>
        <dbReference type="ARBA" id="ARBA00022692"/>
    </source>
</evidence>
<dbReference type="InterPro" id="IPR020846">
    <property type="entry name" value="MFS_dom"/>
</dbReference>
<feature type="transmembrane region" description="Helical" evidence="9">
    <location>
        <begin position="107"/>
        <end position="128"/>
    </location>
</feature>
<evidence type="ECO:0000256" key="3">
    <source>
        <dbReference type="ARBA" id="ARBA00022475"/>
    </source>
</evidence>
<organism evidence="11 12">
    <name type="scientific">Aureococcus anophagefferens</name>
    <name type="common">Harmful bloom alga</name>
    <dbReference type="NCBI Taxonomy" id="44056"/>
    <lineage>
        <taxon>Eukaryota</taxon>
        <taxon>Sar</taxon>
        <taxon>Stramenopiles</taxon>
        <taxon>Ochrophyta</taxon>
        <taxon>Pelagophyceae</taxon>
        <taxon>Pelagomonadales</taxon>
        <taxon>Pelagomonadaceae</taxon>
        <taxon>Aureococcus</taxon>
    </lineage>
</organism>
<evidence type="ECO:0000256" key="9">
    <source>
        <dbReference type="SAM" id="Phobius"/>
    </source>
</evidence>
<dbReference type="SUPFAM" id="SSF103473">
    <property type="entry name" value="MFS general substrate transporter"/>
    <property type="match status" value="1"/>
</dbReference>
<feature type="compositionally biased region" description="Basic and acidic residues" evidence="8">
    <location>
        <begin position="1"/>
        <end position="16"/>
    </location>
</feature>
<dbReference type="PROSITE" id="PS00216">
    <property type="entry name" value="SUGAR_TRANSPORT_1"/>
    <property type="match status" value="1"/>
</dbReference>
<keyword evidence="12" id="KW-1185">Reference proteome</keyword>
<feature type="transmembrane region" description="Helical" evidence="9">
    <location>
        <begin position="459"/>
        <end position="476"/>
    </location>
</feature>
<feature type="region of interest" description="Disordered" evidence="8">
    <location>
        <begin position="1"/>
        <end position="31"/>
    </location>
</feature>
<dbReference type="InterPro" id="IPR005829">
    <property type="entry name" value="Sugar_transporter_CS"/>
</dbReference>
<evidence type="ECO:0000256" key="8">
    <source>
        <dbReference type="SAM" id="MobiDB-lite"/>
    </source>
</evidence>
<keyword evidence="7 9" id="KW-0472">Membrane</keyword>
<evidence type="ECO:0000256" key="6">
    <source>
        <dbReference type="ARBA" id="ARBA00022989"/>
    </source>
</evidence>
<evidence type="ECO:0000256" key="5">
    <source>
        <dbReference type="ARBA" id="ARBA00022847"/>
    </source>
</evidence>
<dbReference type="Gene3D" id="1.20.1250.20">
    <property type="entry name" value="MFS general substrate transporter like domains"/>
    <property type="match status" value="1"/>
</dbReference>
<dbReference type="Pfam" id="PF00083">
    <property type="entry name" value="Sugar_tr"/>
    <property type="match status" value="1"/>
</dbReference>
<reference evidence="11 12" key="1">
    <citation type="submission" date="2024-03" db="EMBL/GenBank/DDBJ databases">
        <title>Aureococcus anophagefferens CCMP1851 and Kratosvirus quantuckense: Draft genome of a second virus-susceptible host strain in the model system.</title>
        <authorList>
            <person name="Chase E."/>
            <person name="Truchon A.R."/>
            <person name="Schepens W."/>
            <person name="Wilhelm S.W."/>
        </authorList>
    </citation>
    <scope>NUCLEOTIDE SEQUENCE [LARGE SCALE GENOMIC DNA]</scope>
    <source>
        <strain evidence="11 12">CCMP1851</strain>
    </source>
</reference>
<feature type="transmembrane region" description="Helical" evidence="9">
    <location>
        <begin position="365"/>
        <end position="386"/>
    </location>
</feature>
<dbReference type="PANTHER" id="PTHR43528:SF1">
    <property type="entry name" value="ALPHA-KETOGLUTARATE PERMEASE"/>
    <property type="match status" value="1"/>
</dbReference>
<gene>
    <name evidence="11" type="ORF">SO694_0002208</name>
</gene>
<keyword evidence="3" id="KW-1003">Cell membrane</keyword>
<dbReference type="InterPro" id="IPR036259">
    <property type="entry name" value="MFS_trans_sf"/>
</dbReference>
<feature type="transmembrane region" description="Helical" evidence="9">
    <location>
        <begin position="428"/>
        <end position="447"/>
    </location>
</feature>
<feature type="transmembrane region" description="Helical" evidence="9">
    <location>
        <begin position="64"/>
        <end position="87"/>
    </location>
</feature>
<feature type="transmembrane region" description="Helical" evidence="9">
    <location>
        <begin position="140"/>
        <end position="162"/>
    </location>
</feature>
<feature type="transmembrane region" description="Helical" evidence="9">
    <location>
        <begin position="203"/>
        <end position="225"/>
    </location>
</feature>
<feature type="transmembrane region" description="Helical" evidence="9">
    <location>
        <begin position="332"/>
        <end position="353"/>
    </location>
</feature>
<feature type="domain" description="Major facilitator superfamily (MFS) profile" evidence="10">
    <location>
        <begin position="65"/>
        <end position="484"/>
    </location>
</feature>
<proteinExistence type="predicted"/>
<name>A0ABR1FSY3_AURAN</name>
<keyword evidence="6 9" id="KW-1133">Transmembrane helix</keyword>
<accession>A0ABR1FSY3</accession>
<feature type="transmembrane region" description="Helical" evidence="9">
    <location>
        <begin position="392"/>
        <end position="416"/>
    </location>
</feature>